<organism evidence="2 3">
    <name type="scientific">Candidatus Magasanikbacteria bacterium GW2011_GWC2_41_17</name>
    <dbReference type="NCBI Taxonomy" id="1619048"/>
    <lineage>
        <taxon>Bacteria</taxon>
        <taxon>Candidatus Magasanikiibacteriota</taxon>
    </lineage>
</organism>
<reference evidence="2 3" key="1">
    <citation type="journal article" date="2015" name="Nature">
        <title>rRNA introns, odd ribosomes, and small enigmatic genomes across a large radiation of phyla.</title>
        <authorList>
            <person name="Brown C.T."/>
            <person name="Hug L.A."/>
            <person name="Thomas B.C."/>
            <person name="Sharon I."/>
            <person name="Castelle C.J."/>
            <person name="Singh A."/>
            <person name="Wilkins M.J."/>
            <person name="Williams K.H."/>
            <person name="Banfield J.F."/>
        </authorList>
    </citation>
    <scope>NUCLEOTIDE SEQUENCE [LARGE SCALE GENOMIC DNA]</scope>
</reference>
<comment type="caution">
    <text evidence="2">The sequence shown here is derived from an EMBL/GenBank/DDBJ whole genome shotgun (WGS) entry which is preliminary data.</text>
</comment>
<proteinExistence type="predicted"/>
<evidence type="ECO:0000256" key="1">
    <source>
        <dbReference type="SAM" id="Phobius"/>
    </source>
</evidence>
<evidence type="ECO:0000313" key="2">
    <source>
        <dbReference type="EMBL" id="KKR99486.1"/>
    </source>
</evidence>
<gene>
    <name evidence="2" type="ORF">UU49_C0006G0042</name>
</gene>
<accession>A0A0G0VIQ1</accession>
<keyword evidence="1" id="KW-0812">Transmembrane</keyword>
<keyword evidence="1" id="KW-0472">Membrane</keyword>
<evidence type="ECO:0008006" key="4">
    <source>
        <dbReference type="Google" id="ProtNLM"/>
    </source>
</evidence>
<feature type="transmembrane region" description="Helical" evidence="1">
    <location>
        <begin position="56"/>
        <end position="78"/>
    </location>
</feature>
<dbReference type="STRING" id="1619048.UU49_C0006G0042"/>
<dbReference type="Proteomes" id="UP000034108">
    <property type="component" value="Unassembled WGS sequence"/>
</dbReference>
<sequence>MTFENETIQTDGFNIIHEWEIPETLQYQRGKLWYIVMSAITLVLIAFALLTANFLFALMVVLFAAIIFMSHTRAPLLLKVGITDKGILINERLYNYADMKSFWIIHEPPVTKDLYLDFQSSIRPPLALHLDTQEPEDIRQTLSQFLAEDGNKKEVPLSELIWKILKL</sequence>
<dbReference type="EMBL" id="LCAV01000006">
    <property type="protein sequence ID" value="KKR99486.1"/>
    <property type="molecule type" value="Genomic_DNA"/>
</dbReference>
<keyword evidence="1" id="KW-1133">Transmembrane helix</keyword>
<name>A0A0G0VIQ1_9BACT</name>
<protein>
    <recommendedName>
        <fullName evidence="4">DUF5673 domain-containing protein</fullName>
    </recommendedName>
</protein>
<evidence type="ECO:0000313" key="3">
    <source>
        <dbReference type="Proteomes" id="UP000034108"/>
    </source>
</evidence>
<feature type="transmembrane region" description="Helical" evidence="1">
    <location>
        <begin position="32"/>
        <end position="50"/>
    </location>
</feature>
<dbReference type="AlphaFoldDB" id="A0A0G0VIQ1"/>